<dbReference type="RefSeq" id="WP_111418372.1">
    <property type="nucleotide sequence ID" value="NZ_NPEX01000033.1"/>
</dbReference>
<dbReference type="AlphaFoldDB" id="A0A327L356"/>
<comment type="caution">
    <text evidence="3">The sequence shown here is derived from an EMBL/GenBank/DDBJ whole genome shotgun (WGS) entry which is preliminary data.</text>
</comment>
<evidence type="ECO:0000256" key="2">
    <source>
        <dbReference type="SAM" id="SignalP"/>
    </source>
</evidence>
<feature type="signal peptide" evidence="2">
    <location>
        <begin position="1"/>
        <end position="23"/>
    </location>
</feature>
<keyword evidence="2" id="KW-0732">Signal</keyword>
<keyword evidence="4" id="KW-1185">Reference proteome</keyword>
<accession>A0A327L356</accession>
<sequence>MSNTIWRVITAAVVLGLVFPAHAHDPEPKHGGRIVHAGSYHIELVTKGTSIAAFLLAHDEKPLPSRGYQGVAILVVDGKSERVPLAAADDNQLRGTSPLPVPDNPKGVVQITSPTGVTSQAKFN</sequence>
<feature type="region of interest" description="Disordered" evidence="1">
    <location>
        <begin position="87"/>
        <end position="124"/>
    </location>
</feature>
<evidence type="ECO:0000313" key="4">
    <source>
        <dbReference type="Proteomes" id="UP000249130"/>
    </source>
</evidence>
<evidence type="ECO:0000256" key="1">
    <source>
        <dbReference type="SAM" id="MobiDB-lite"/>
    </source>
</evidence>
<organism evidence="3 4">
    <name type="scientific">Rhodoplanes roseus</name>
    <dbReference type="NCBI Taxonomy" id="29409"/>
    <lineage>
        <taxon>Bacteria</taxon>
        <taxon>Pseudomonadati</taxon>
        <taxon>Pseudomonadota</taxon>
        <taxon>Alphaproteobacteria</taxon>
        <taxon>Hyphomicrobiales</taxon>
        <taxon>Nitrobacteraceae</taxon>
        <taxon>Rhodoplanes</taxon>
    </lineage>
</organism>
<dbReference type="EMBL" id="NPEX01000033">
    <property type="protein sequence ID" value="RAI44817.1"/>
    <property type="molecule type" value="Genomic_DNA"/>
</dbReference>
<proteinExistence type="predicted"/>
<name>A0A327L356_9BRAD</name>
<evidence type="ECO:0000313" key="3">
    <source>
        <dbReference type="EMBL" id="RAI44817.1"/>
    </source>
</evidence>
<gene>
    <name evidence="3" type="ORF">CH341_07275</name>
</gene>
<dbReference type="Proteomes" id="UP000249130">
    <property type="component" value="Unassembled WGS sequence"/>
</dbReference>
<dbReference type="OrthoDB" id="7915804at2"/>
<feature type="chain" id="PRO_5016385267" evidence="2">
    <location>
        <begin position="24"/>
        <end position="124"/>
    </location>
</feature>
<feature type="compositionally biased region" description="Polar residues" evidence="1">
    <location>
        <begin position="110"/>
        <end position="124"/>
    </location>
</feature>
<protein>
    <submittedName>
        <fullName evidence="3">Uncharacterized protein</fullName>
    </submittedName>
</protein>
<reference evidence="3 4" key="1">
    <citation type="submission" date="2017-07" db="EMBL/GenBank/DDBJ databases">
        <title>Draft Genome Sequences of Select Purple Nonsulfur Bacteria.</title>
        <authorList>
            <person name="Lasarre B."/>
            <person name="Mckinlay J.B."/>
        </authorList>
    </citation>
    <scope>NUCLEOTIDE SEQUENCE [LARGE SCALE GENOMIC DNA]</scope>
    <source>
        <strain evidence="3 4">DSM 5909</strain>
    </source>
</reference>